<dbReference type="InterPro" id="IPR000914">
    <property type="entry name" value="SBP_5_dom"/>
</dbReference>
<keyword evidence="3" id="KW-1185">Reference proteome</keyword>
<name>A0ABQ0YH33_9NOCA</name>
<gene>
    <name evidence="2" type="ORF">RAJCM14343_1059</name>
</gene>
<dbReference type="CDD" id="cd08492">
    <property type="entry name" value="PBP2_NikA_DppA_OppA_like_15"/>
    <property type="match status" value="1"/>
</dbReference>
<comment type="caution">
    <text evidence="2">The sequence shown here is derived from an EMBL/GenBank/DDBJ whole genome shotgun (WGS) entry which is preliminary data.</text>
</comment>
<dbReference type="PIRSF" id="PIRSF002741">
    <property type="entry name" value="MppA"/>
    <property type="match status" value="1"/>
</dbReference>
<dbReference type="InterPro" id="IPR039424">
    <property type="entry name" value="SBP_5"/>
</dbReference>
<dbReference type="SUPFAM" id="SSF53850">
    <property type="entry name" value="Periplasmic binding protein-like II"/>
    <property type="match status" value="1"/>
</dbReference>
<feature type="domain" description="Solute-binding protein family 5" evidence="1">
    <location>
        <begin position="147"/>
        <end position="502"/>
    </location>
</feature>
<dbReference type="Proteomes" id="UP000325466">
    <property type="component" value="Unassembled WGS sequence"/>
</dbReference>
<dbReference type="EMBL" id="BLAH01000027">
    <property type="protein sequence ID" value="GES35810.1"/>
    <property type="molecule type" value="Genomic_DNA"/>
</dbReference>
<organism evidence="2 3">
    <name type="scientific">Rhodococcus aetherivorans</name>
    <dbReference type="NCBI Taxonomy" id="191292"/>
    <lineage>
        <taxon>Bacteria</taxon>
        <taxon>Bacillati</taxon>
        <taxon>Actinomycetota</taxon>
        <taxon>Actinomycetes</taxon>
        <taxon>Mycobacteriales</taxon>
        <taxon>Nocardiaceae</taxon>
        <taxon>Rhodococcus</taxon>
    </lineage>
</organism>
<dbReference type="InterPro" id="IPR030678">
    <property type="entry name" value="Peptide/Ni-bd"/>
</dbReference>
<dbReference type="Pfam" id="PF00496">
    <property type="entry name" value="SBP_bac_5"/>
    <property type="match status" value="1"/>
</dbReference>
<sequence>MGAPARRPVPSVLGHLSPPILSRLSGATQSKNYDRLPGRWHREARCHLRLTRSWSSPVPVPFTSAARRRAVAGATAAILAGGLAACGADTAGTSSGGGTPQPGGTLRYGLSQAPTCADPAQAGSNQTIYVARQIVDSLTDQDPGTGELKPWLAESWEVNGDASAFTFRLKDGVTFSDGTPFTAESVKKNFDAIVQTLTGAKAALAASYLSGYTGTTVLDPLTAQVSFAGPNAQFLQASSTLQLGFLSDRDVAKSAEERCAGDLSGTGPFVYEDYQQDKSATLVKRTGYSWGSDVFAHDGEAYLDRIEFTIVPESGVRTGSLASGQLDAISDALPQDASQIEGSGGRILTTPNPGVPFGFQPNVTRGVLTDPAVRAAIVPALDRQELVDTVLGPDFRPATSTLASRTPGYAGLDDVTYDPAKSKSILDAAGWVPGPDGIRVKDGNRLSFSVLFSSVFAGNQAILELVQQQLREVGIDLQLDLVSTPEATARQGAKDFDATYYNSTRADGDILRTTFGLDGRNLNNRGPIPPLDEVLSAQLRTTDPAERGELIEQAQQLVLDNGLWLPTVELSQAIGAAGAVQDLKFEASARLQFFDTWLSE</sequence>
<evidence type="ECO:0000259" key="1">
    <source>
        <dbReference type="Pfam" id="PF00496"/>
    </source>
</evidence>
<dbReference type="Gene3D" id="3.40.190.10">
    <property type="entry name" value="Periplasmic binding protein-like II"/>
    <property type="match status" value="1"/>
</dbReference>
<accession>A0ABQ0YH33</accession>
<protein>
    <submittedName>
        <fullName evidence="2">Oligopeptide ABC transporter, periplasmic oligopeptide-binding protein OppA</fullName>
    </submittedName>
</protein>
<dbReference type="Gene3D" id="3.10.105.10">
    <property type="entry name" value="Dipeptide-binding Protein, Domain 3"/>
    <property type="match status" value="1"/>
</dbReference>
<dbReference type="PANTHER" id="PTHR30290">
    <property type="entry name" value="PERIPLASMIC BINDING COMPONENT OF ABC TRANSPORTER"/>
    <property type="match status" value="1"/>
</dbReference>
<proteinExistence type="predicted"/>
<evidence type="ECO:0000313" key="3">
    <source>
        <dbReference type="Proteomes" id="UP000325466"/>
    </source>
</evidence>
<reference evidence="2 3" key="1">
    <citation type="journal article" date="2018" name="Biodegradation">
        <title>1,4-Dioxane degradation characteristics of Rhodococcus aetherivorans JCM 14343.</title>
        <authorList>
            <person name="Inoue D."/>
            <person name="Tsunoda T."/>
            <person name="Yamamoto N."/>
            <person name="Ike M."/>
            <person name="Sei K."/>
        </authorList>
    </citation>
    <scope>NUCLEOTIDE SEQUENCE [LARGE SCALE GENOMIC DNA]</scope>
    <source>
        <strain evidence="2 3">JCM 14343</strain>
    </source>
</reference>
<evidence type="ECO:0000313" key="2">
    <source>
        <dbReference type="EMBL" id="GES35810.1"/>
    </source>
</evidence>